<keyword evidence="1" id="KW-0812">Transmembrane</keyword>
<keyword evidence="4" id="KW-1185">Reference proteome</keyword>
<feature type="domain" description="Putative zinc-finger" evidence="2">
    <location>
        <begin position="5"/>
        <end position="39"/>
    </location>
</feature>
<dbReference type="Proteomes" id="UP000028542">
    <property type="component" value="Unassembled WGS sequence"/>
</dbReference>
<evidence type="ECO:0000313" key="3">
    <source>
        <dbReference type="EMBL" id="KEZ84819.1"/>
    </source>
</evidence>
<dbReference type="InterPro" id="IPR027383">
    <property type="entry name" value="Znf_put"/>
</dbReference>
<keyword evidence="1" id="KW-0472">Membrane</keyword>
<dbReference type="AlphaFoldDB" id="A0A084J785"/>
<protein>
    <recommendedName>
        <fullName evidence="2">Putative zinc-finger domain-containing protein</fullName>
    </recommendedName>
</protein>
<feature type="transmembrane region" description="Helical" evidence="1">
    <location>
        <begin position="74"/>
        <end position="95"/>
    </location>
</feature>
<gene>
    <name evidence="3" type="ORF">IO99_18390</name>
</gene>
<dbReference type="EMBL" id="JPMD01000062">
    <property type="protein sequence ID" value="KEZ84819.1"/>
    <property type="molecule type" value="Genomic_DNA"/>
</dbReference>
<dbReference type="eggNOG" id="ENOG502Z8WF">
    <property type="taxonomic scope" value="Bacteria"/>
</dbReference>
<keyword evidence="1" id="KW-1133">Transmembrane helix</keyword>
<name>A0A084J785_9CLOT</name>
<proteinExistence type="predicted"/>
<dbReference type="Pfam" id="PF13490">
    <property type="entry name" value="zf-HC2"/>
    <property type="match status" value="1"/>
</dbReference>
<comment type="caution">
    <text evidence="3">The sequence shown here is derived from an EMBL/GenBank/DDBJ whole genome shotgun (WGS) entry which is preliminary data.</text>
</comment>
<evidence type="ECO:0000313" key="4">
    <source>
        <dbReference type="Proteomes" id="UP000028542"/>
    </source>
</evidence>
<sequence length="299" mass="33753">MKVTCNVIRDLLPLYLENIASNDTCIIVEQHISFCEDCRKQLDEMKLYNNPPIDTDVAPLRNLKATLRKKKLQTIIFSVMLTIVIASITIAFFTAPKYIPYSEGTVSLIEKDNGSILALFSDKVSGYDISSYPNDDNTGYVYNITAWDSIWNRSITKNPANNTVLNPNGEVVDSVYYYMTNGSEDRLIYGNDQNPGGGIFTLPRLVLAYYLVIDLALVILCGIIMFVFRGYEKVKNVTIKILFLPISYLLGHLCIKGFTTSSYSAARDFFAILLVMIPLYIGFLSAISLMREYRNGKRD</sequence>
<accession>A0A084J785</accession>
<feature type="transmembrane region" description="Helical" evidence="1">
    <location>
        <begin position="207"/>
        <end position="229"/>
    </location>
</feature>
<organism evidence="3 4">
    <name type="scientific">Clostridium sulfidigenes</name>
    <dbReference type="NCBI Taxonomy" id="318464"/>
    <lineage>
        <taxon>Bacteria</taxon>
        <taxon>Bacillati</taxon>
        <taxon>Bacillota</taxon>
        <taxon>Clostridia</taxon>
        <taxon>Eubacteriales</taxon>
        <taxon>Clostridiaceae</taxon>
        <taxon>Clostridium</taxon>
    </lineage>
</organism>
<dbReference type="RefSeq" id="WP_035135798.1">
    <property type="nucleotide sequence ID" value="NZ_JPMD01000062.1"/>
</dbReference>
<evidence type="ECO:0000256" key="1">
    <source>
        <dbReference type="SAM" id="Phobius"/>
    </source>
</evidence>
<reference evidence="3 4" key="1">
    <citation type="submission" date="2014-07" db="EMBL/GenBank/DDBJ databases">
        <title>Draft genome of Clostridium sulfidigenes 113A isolated from sediments associated with methane hydrate from Krishna Godavari basin.</title>
        <authorList>
            <person name="Honkalas V.S."/>
            <person name="Dabir A.P."/>
            <person name="Arora P."/>
            <person name="Dhakephalkar P.K."/>
        </authorList>
    </citation>
    <scope>NUCLEOTIDE SEQUENCE [LARGE SCALE GENOMIC DNA]</scope>
    <source>
        <strain evidence="3 4">113A</strain>
    </source>
</reference>
<feature type="transmembrane region" description="Helical" evidence="1">
    <location>
        <begin position="269"/>
        <end position="290"/>
    </location>
</feature>
<feature type="transmembrane region" description="Helical" evidence="1">
    <location>
        <begin position="241"/>
        <end position="263"/>
    </location>
</feature>
<evidence type="ECO:0000259" key="2">
    <source>
        <dbReference type="Pfam" id="PF13490"/>
    </source>
</evidence>